<keyword evidence="3" id="KW-1185">Reference proteome</keyword>
<proteinExistence type="predicted"/>
<comment type="caution">
    <text evidence="2">The sequence shown here is derived from an EMBL/GenBank/DDBJ whole genome shotgun (WGS) entry which is preliminary data.</text>
</comment>
<gene>
    <name evidence="2" type="ORF">BCR43DRAFT_488807</name>
</gene>
<dbReference type="InParanoid" id="A0A1X2HJA0"/>
<dbReference type="AlphaFoldDB" id="A0A1X2HJA0"/>
<evidence type="ECO:0000256" key="1">
    <source>
        <dbReference type="SAM" id="MobiDB-lite"/>
    </source>
</evidence>
<name>A0A1X2HJA0_SYNRA</name>
<reference evidence="2 3" key="1">
    <citation type="submission" date="2016-07" db="EMBL/GenBank/DDBJ databases">
        <title>Pervasive Adenine N6-methylation of Active Genes in Fungi.</title>
        <authorList>
            <consortium name="DOE Joint Genome Institute"/>
            <person name="Mondo S.J."/>
            <person name="Dannebaum R.O."/>
            <person name="Kuo R.C."/>
            <person name="Labutti K."/>
            <person name="Haridas S."/>
            <person name="Kuo A."/>
            <person name="Salamov A."/>
            <person name="Ahrendt S.R."/>
            <person name="Lipzen A."/>
            <person name="Sullivan W."/>
            <person name="Andreopoulos W.B."/>
            <person name="Clum A."/>
            <person name="Lindquist E."/>
            <person name="Daum C."/>
            <person name="Ramamoorthy G.K."/>
            <person name="Gryganskyi A."/>
            <person name="Culley D."/>
            <person name="Magnuson J.K."/>
            <person name="James T.Y."/>
            <person name="O'Malley M.A."/>
            <person name="Stajich J.E."/>
            <person name="Spatafora J.W."/>
            <person name="Visel A."/>
            <person name="Grigoriev I.V."/>
        </authorList>
    </citation>
    <scope>NUCLEOTIDE SEQUENCE [LARGE SCALE GENOMIC DNA]</scope>
    <source>
        <strain evidence="2 3">NRRL 2496</strain>
    </source>
</reference>
<dbReference type="OrthoDB" id="2286748at2759"/>
<feature type="compositionally biased region" description="Low complexity" evidence="1">
    <location>
        <begin position="32"/>
        <end position="43"/>
    </location>
</feature>
<organism evidence="2 3">
    <name type="scientific">Syncephalastrum racemosum</name>
    <name type="common">Filamentous fungus</name>
    <dbReference type="NCBI Taxonomy" id="13706"/>
    <lineage>
        <taxon>Eukaryota</taxon>
        <taxon>Fungi</taxon>
        <taxon>Fungi incertae sedis</taxon>
        <taxon>Mucoromycota</taxon>
        <taxon>Mucoromycotina</taxon>
        <taxon>Mucoromycetes</taxon>
        <taxon>Mucorales</taxon>
        <taxon>Syncephalastraceae</taxon>
        <taxon>Syncephalastrum</taxon>
    </lineage>
</organism>
<feature type="region of interest" description="Disordered" evidence="1">
    <location>
        <begin position="1"/>
        <end position="56"/>
    </location>
</feature>
<feature type="region of interest" description="Disordered" evidence="1">
    <location>
        <begin position="143"/>
        <end position="174"/>
    </location>
</feature>
<sequence>MSSQPKSFKWSNTTASNANGRVKSGRVHKRTSSSSSASTVSSSRSRHINKKPMTPQEEIKRLESEIIFTYDTVATITVMFDSLQNAYATCKPEIDRNYSETRLSAMEKELLASYDDLGLQVTHLERQIVKLEKRLIELRQQEAAKNANKKSPPSSPPSSPDITNSQATAPPAYTAVPAMTPPVVAADCPLLKSEDDGYLSSPESSAALDMESFSQPACFFQAPQQPLAYYEQPPMDMQAPYALTDFFLPTQPTACAPLQPELYLQFDFDTNSIYYQETLQYPSWPAMDF</sequence>
<evidence type="ECO:0000313" key="2">
    <source>
        <dbReference type="EMBL" id="ORY99151.1"/>
    </source>
</evidence>
<protein>
    <submittedName>
        <fullName evidence="2">Uncharacterized protein</fullName>
    </submittedName>
</protein>
<dbReference type="Proteomes" id="UP000242180">
    <property type="component" value="Unassembled WGS sequence"/>
</dbReference>
<accession>A0A1X2HJA0</accession>
<evidence type="ECO:0000313" key="3">
    <source>
        <dbReference type="Proteomes" id="UP000242180"/>
    </source>
</evidence>
<feature type="compositionally biased region" description="Polar residues" evidence="1">
    <location>
        <begin position="1"/>
        <end position="19"/>
    </location>
</feature>
<dbReference type="EMBL" id="MCGN01000003">
    <property type="protein sequence ID" value="ORY99151.1"/>
    <property type="molecule type" value="Genomic_DNA"/>
</dbReference>